<evidence type="ECO:0000256" key="2">
    <source>
        <dbReference type="SAM" id="Coils"/>
    </source>
</evidence>
<accession>A0A1G2BVJ1</accession>
<sequence>MTIKQIYNLAISEGIKHDLRGATRVREILKRVKEKYNKLSDEKKEEFDEDRFSNPYADSRIYHGSPDAKVKKVMVGVDIDTGEVMLANELNRRSPNQPIDLIIAHHPLAIGLAGLHEVMELQVELLAHYGIPINIAEKLTEQRIGQVERGVSPINHGQSVDVARLLNIPIMSIHTPADNHIASYLYKEFKKREKELVYVEDVINFLKTIPEYQAAVKQKAGPIIFAGSPNHFAGKIAVTEVTGGTDGAKEIYERLAHAGIGTIISMHQREEWKDEAKKHHLNVIVAGHMASDSLGLNLFLDNLEKKGIEIVPCSGFIRVSRIKKGKR</sequence>
<dbReference type="AlphaFoldDB" id="A0A1G2BVJ1"/>
<protein>
    <submittedName>
        <fullName evidence="3">NGG1p interacting factor NIF3</fullName>
    </submittedName>
</protein>
<gene>
    <name evidence="3" type="ORF">A3H70_05750</name>
</gene>
<name>A0A1G2BVJ1_9BACT</name>
<keyword evidence="2" id="KW-0175">Coiled coil</keyword>
<evidence type="ECO:0000313" key="3">
    <source>
        <dbReference type="EMBL" id="OGY93142.1"/>
    </source>
</evidence>
<dbReference type="InterPro" id="IPR002678">
    <property type="entry name" value="DUF34/NIF3"/>
</dbReference>
<feature type="coiled-coil region" evidence="2">
    <location>
        <begin position="22"/>
        <end position="49"/>
    </location>
</feature>
<comment type="similarity">
    <text evidence="1">Belongs to the GTP cyclohydrolase I type 2/NIF3 family.</text>
</comment>
<dbReference type="Proteomes" id="UP000178109">
    <property type="component" value="Unassembled WGS sequence"/>
</dbReference>
<comment type="caution">
    <text evidence="3">The sequence shown here is derived from an EMBL/GenBank/DDBJ whole genome shotgun (WGS) entry which is preliminary data.</text>
</comment>
<dbReference type="Pfam" id="PF01784">
    <property type="entry name" value="DUF34_NIF3"/>
    <property type="match status" value="1"/>
</dbReference>
<dbReference type="InterPro" id="IPR036069">
    <property type="entry name" value="DUF34/NIF3_sf"/>
</dbReference>
<dbReference type="STRING" id="1798553.A3H70_05750"/>
<evidence type="ECO:0000313" key="4">
    <source>
        <dbReference type="Proteomes" id="UP000178109"/>
    </source>
</evidence>
<dbReference type="EMBL" id="MHKO01000004">
    <property type="protein sequence ID" value="OGY93142.1"/>
    <property type="molecule type" value="Genomic_DNA"/>
</dbReference>
<dbReference type="SUPFAM" id="SSF102705">
    <property type="entry name" value="NIF3 (NGG1p interacting factor 3)-like"/>
    <property type="match status" value="2"/>
</dbReference>
<evidence type="ECO:0000256" key="1">
    <source>
        <dbReference type="ARBA" id="ARBA00006964"/>
    </source>
</evidence>
<proteinExistence type="inferred from homology"/>
<reference evidence="3 4" key="1">
    <citation type="journal article" date="2016" name="Nat. Commun.">
        <title>Thousands of microbial genomes shed light on interconnected biogeochemical processes in an aquifer system.</title>
        <authorList>
            <person name="Anantharaman K."/>
            <person name="Brown C.T."/>
            <person name="Hug L.A."/>
            <person name="Sharon I."/>
            <person name="Castelle C.J."/>
            <person name="Probst A.J."/>
            <person name="Thomas B.C."/>
            <person name="Singh A."/>
            <person name="Wilkins M.J."/>
            <person name="Karaoz U."/>
            <person name="Brodie E.L."/>
            <person name="Williams K.H."/>
            <person name="Hubbard S.S."/>
            <person name="Banfield J.F."/>
        </authorList>
    </citation>
    <scope>NUCLEOTIDE SEQUENCE [LARGE SCALE GENOMIC DNA]</scope>
</reference>
<organism evidence="3 4">
    <name type="scientific">Candidatus Komeilibacteria bacterium RIFCSPLOWO2_02_FULL_48_11</name>
    <dbReference type="NCBI Taxonomy" id="1798553"/>
    <lineage>
        <taxon>Bacteria</taxon>
        <taxon>Candidatus Komeiliibacteriota</taxon>
    </lineage>
</organism>